<dbReference type="SUPFAM" id="SSF49854">
    <property type="entry name" value="Spermadhesin, CUB domain"/>
    <property type="match status" value="3"/>
</dbReference>
<feature type="domain" description="SEA" evidence="14">
    <location>
        <begin position="1673"/>
        <end position="1788"/>
    </location>
</feature>
<evidence type="ECO:0000313" key="19">
    <source>
        <dbReference type="Proteomes" id="UP001642483"/>
    </source>
</evidence>
<feature type="domain" description="EGF-like" evidence="15">
    <location>
        <begin position="1545"/>
        <end position="1583"/>
    </location>
</feature>
<evidence type="ECO:0000256" key="8">
    <source>
        <dbReference type="PROSITE-ProRule" id="PRU00076"/>
    </source>
</evidence>
<evidence type="ECO:0000259" key="14">
    <source>
        <dbReference type="PROSITE" id="PS50024"/>
    </source>
</evidence>
<evidence type="ECO:0000313" key="18">
    <source>
        <dbReference type="EMBL" id="CAK8694482.1"/>
    </source>
</evidence>
<dbReference type="InterPro" id="IPR055355">
    <property type="entry name" value="ZP-C"/>
</dbReference>
<dbReference type="PROSITE" id="PS01180">
    <property type="entry name" value="CUB"/>
    <property type="match status" value="3"/>
</dbReference>
<dbReference type="SUPFAM" id="SSF57567">
    <property type="entry name" value="Serine protease inhibitors"/>
    <property type="match status" value="1"/>
</dbReference>
<evidence type="ECO:0000256" key="11">
    <source>
        <dbReference type="SAM" id="Phobius"/>
    </source>
</evidence>
<dbReference type="InterPro" id="IPR035914">
    <property type="entry name" value="Sperma_CUB_dom_sf"/>
</dbReference>
<dbReference type="CDD" id="cd00190">
    <property type="entry name" value="Tryp_SPc"/>
    <property type="match status" value="1"/>
</dbReference>
<dbReference type="SUPFAM" id="SSF57196">
    <property type="entry name" value="EGF/Laminin"/>
    <property type="match status" value="2"/>
</dbReference>
<evidence type="ECO:0000256" key="12">
    <source>
        <dbReference type="SAM" id="SignalP"/>
    </source>
</evidence>
<feature type="transmembrane region" description="Helical" evidence="11">
    <location>
        <begin position="2231"/>
        <end position="2250"/>
    </location>
</feature>
<dbReference type="InterPro" id="IPR018114">
    <property type="entry name" value="TRYPSIN_HIS"/>
</dbReference>
<dbReference type="InterPro" id="IPR023415">
    <property type="entry name" value="LDLR_class-A_CS"/>
</dbReference>
<dbReference type="InterPro" id="IPR001254">
    <property type="entry name" value="Trypsin_dom"/>
</dbReference>
<dbReference type="InterPro" id="IPR036055">
    <property type="entry name" value="LDL_receptor-like_sf"/>
</dbReference>
<keyword evidence="11" id="KW-0812">Transmembrane</keyword>
<dbReference type="InterPro" id="IPR009003">
    <property type="entry name" value="Peptidase_S1_PA"/>
</dbReference>
<keyword evidence="8" id="KW-0245">EGF-like domain</keyword>
<keyword evidence="12" id="KW-0732">Signal</keyword>
<sequence length="2255" mass="249232">MSRRALLFLIAIIICCFQQCKSQFSDDACSSGVVITEENGLSGTISTPNYPDDYDNNLNCTWIIQAPANKLVEVQIQDFLLESCDFKVYDFLDIYDGETLYSGATFCGDHLPLDFESLSSQVKFTFSSDDSTIARGFQIKWTFTDRCQSNEFRCWNGECIPNVQKCNNIENCADDSDEVECAHTSTSVNECGKQDISPSFTWSPRIIGGNEAVRGSWPWQAMLVISSTKKLRCGASIIHERFILTAAHCVHKFCWSSSISVYVGIHSLKMNDTKTLHSVKNIIVHPGYNDDASRNDVALLELEDAITFSTTIRKTCYPTAEDTSSVDPPVGKMCIILGWGNLSPSSYGFVDPEVLYQARVPISDLDRCSDLYAHDTPITESQICAGVDTSRGGPDTCQGDSGGPLMCLIDETTWYQVGITSFGIGCGSGYPGVYARMSYYGEWINEVIASNDTNVNGSVIGRGGLPAGCLNPVTFVEDTGTILSHNYPSSYCIAMHCTWIIQAPSDKLIEVQFHDFELDYCSSSVVYDYLLINDGEESDQRRFCGSDAYKGTDFKSSTNQLKIQFITDNVGTAKGFNLTWHFKDKLLSDVACRSGVIIPKDNRSSGIISSPNYPNNYYNSLNCNWIILAPEDKVIAVRFVDFMLEDCSSSTIYDYLQINDGEELDGQRLFCGSENHNATNFVSSTNQLRLQFVSDFLVTAKGFNLTWQFKESCPENQVYSTCAGCDIRCENISDPPFCPAVCMEKCTCPNGTILNGQRCVPPDQCPSGSCHLVSPDDLALLPKCTLVSGFVKMRDCLDNITRQLPFSQQNLCHNAVDAAIACLANELVGCLEGDCPTILDFIPGLRDAYRDIQVYASQIGSLGDLFEILNDTLMAGISDEFIYNLLCPLPGSVIPQEFLEVIINIPPIVLENPVCSDDIISNLIHWGFDAALAFYEARRHEDICFAFGNLKKNLMDAWEHDCDEDNLRSFLYSVLPSDLSYLVPLIHQGAEIVLDFLEDWEIPNCFQGLPFEDLVTCLHGTRVFATNRETIFYNVAISRTCHHEDVCAQFRWNNIDDFGRPSYIETAFCYPSFLTSNASCDILVGSPQVGDISNCTFEFCAEEKCNSLSGPPVGERITCSVGTNVFTSDRTSLIFTQTSYQFCQPLEFCAVFNWTNVDNSSFTTYVETAFCTASEDVDCDFLSLQPGVGNISDCSVNYCRESLCNLVSGPPVGEQVKCTVGTNVFTSDRSSLLFTQTLFQLCPPLHICAVFNWTNVDNSSLTTYVETAFCTVSEDIDCDFLSTQPGIGNISNCSVNFCRENLCNLFSSGVCPNILFSDILFLPQCTLKATLDQVFNCLGLFVVNVPYQNQGQCRTTIDETAQCLARVTTNCLQGNCSSIFDFLPNARSGIMDARSLTMGISSLADALELLDVDSRDIEIIYELLCPAIFGGNLPQNVSTFIQSIPSFREENPLCDDYIVDDIIKATFEALITFHEAKDHTDACRAFNIQKGRYFDLWENSCNQDILGSLLLANIPEQYHSFIQLIFSGKDIVENYLNEVEIPLCPPGKCNLNPCGIGGNCESISEPPGFQCACDVGFSGSLCDVIQLPAPRFLTRTSSSIAVILDEQQLFNTYEVKVQSGDFLRIISSNEIVLVITGLEANTLYEISTRGIISNNLERIADAEFSSALSIATDGNPVQFSAYVSPAVINFEVNLTDPSSPGYIRLEQLLVGDLMELLDSQGLTYTEIRVISIREGSVIASMEVIFNTTGNDTADTVLSVLQNSSTFENVTVFEDIPSPPNVTITEVALSQVSVILSEVDGAISYEVLVTCSSEFSETESFNTTSFVFTGLNPDDSCLLSVRAKVEFSPTQVVETPISSIPFTTGSSMEGIECSGNPLISLTSDQLLSLGLQAGGRFIVSQQSSQSFENSEEADERCIGSYEDPSLTMNITSCGAVLEDTGTFIKVTYTVQNLPDLGDFPITRYKDYCFNVTCFLQKEFLIESNEIIPEIRKILQPDQTFEGDLYVTIDFYQDDTFGEILEENSNVFVMDYINVGVSFVNPVEEAFILQATRCWATLTPNAGAPYVYVIIDDGCPAHNEFDETGSIDVVENYQSNSVYFRFKAFVWTGVSLDSQAIYVHCAVTVCYNDTTSHCTDLSCPVSRKRRNSENDIMTATVSSKPIFLQTKEPTCLKDNGGCSDVCDMREGKVVCSCRSGRKILEDGKSCQAAIARTRDDTAMHFVLGIRGLELQKLYGFILLVVLFASVVAFSFWKTRRV</sequence>
<gene>
    <name evidence="18" type="ORF">CVLEPA_LOCUS27849</name>
</gene>
<evidence type="ECO:0000259" key="16">
    <source>
        <dbReference type="PROSITE" id="PS50240"/>
    </source>
</evidence>
<feature type="disulfide bond" evidence="9">
    <location>
        <begin position="147"/>
        <end position="159"/>
    </location>
</feature>
<dbReference type="Proteomes" id="UP001642483">
    <property type="component" value="Unassembled WGS sequence"/>
</dbReference>
<keyword evidence="3" id="KW-0964">Secreted</keyword>
<dbReference type="Pfam" id="PF00057">
    <property type="entry name" value="Ldl_recept_a"/>
    <property type="match status" value="1"/>
</dbReference>
<feature type="disulfide bond" evidence="8">
    <location>
        <begin position="1573"/>
        <end position="1582"/>
    </location>
</feature>
<evidence type="ECO:0000256" key="1">
    <source>
        <dbReference type="ARBA" id="ARBA00004606"/>
    </source>
</evidence>
<reference evidence="18 19" key="1">
    <citation type="submission" date="2024-02" db="EMBL/GenBank/DDBJ databases">
        <authorList>
            <person name="Daric V."/>
            <person name="Darras S."/>
        </authorList>
    </citation>
    <scope>NUCLEOTIDE SEQUENCE [LARGE SCALE GENOMIC DNA]</scope>
</reference>
<dbReference type="Gene3D" id="2.60.120.290">
    <property type="entry name" value="Spermadhesin, CUB domain"/>
    <property type="match status" value="3"/>
</dbReference>
<evidence type="ECO:0000256" key="6">
    <source>
        <dbReference type="ARBA" id="ARBA00022968"/>
    </source>
</evidence>
<dbReference type="CDD" id="cd00041">
    <property type="entry name" value="CUB"/>
    <property type="match status" value="3"/>
</dbReference>
<feature type="disulfide bond" evidence="9">
    <location>
        <begin position="166"/>
        <end position="181"/>
    </location>
</feature>
<comment type="caution">
    <text evidence="18">The sequence shown here is derived from an EMBL/GenBank/DDBJ whole genome shotgun (WGS) entry which is preliminary data.</text>
</comment>
<evidence type="ECO:0000256" key="10">
    <source>
        <dbReference type="RuleBase" id="RU363034"/>
    </source>
</evidence>
<feature type="domain" description="CUB" evidence="13">
    <location>
        <begin position="469"/>
        <end position="583"/>
    </location>
</feature>
<dbReference type="SUPFAM" id="SSF50494">
    <property type="entry name" value="Trypsin-like serine proteases"/>
    <property type="match status" value="1"/>
</dbReference>
<dbReference type="SMART" id="SM00192">
    <property type="entry name" value="LDLa"/>
    <property type="match status" value="1"/>
</dbReference>
<feature type="chain" id="PRO_5046845958" evidence="12">
    <location>
        <begin position="23"/>
        <end position="2255"/>
    </location>
</feature>
<dbReference type="SUPFAM" id="SSF57424">
    <property type="entry name" value="LDL receptor-like module"/>
    <property type="match status" value="1"/>
</dbReference>
<dbReference type="Pfam" id="PF00431">
    <property type="entry name" value="CUB"/>
    <property type="match status" value="3"/>
</dbReference>
<dbReference type="PROSITE" id="PS51034">
    <property type="entry name" value="ZP_2"/>
    <property type="match status" value="1"/>
</dbReference>
<dbReference type="InterPro" id="IPR042235">
    <property type="entry name" value="ZP-C_dom"/>
</dbReference>
<dbReference type="SMART" id="SM00241">
    <property type="entry name" value="ZP"/>
    <property type="match status" value="1"/>
</dbReference>
<dbReference type="PROSITE" id="PS00135">
    <property type="entry name" value="TRYPSIN_SER"/>
    <property type="match status" value="1"/>
</dbReference>
<keyword evidence="6" id="KW-0735">Signal-anchor</keyword>
<evidence type="ECO:0000259" key="13">
    <source>
        <dbReference type="PROSITE" id="PS01180"/>
    </source>
</evidence>
<evidence type="ECO:0000256" key="5">
    <source>
        <dbReference type="ARBA" id="ARBA00022825"/>
    </source>
</evidence>
<proteinExistence type="predicted"/>
<dbReference type="InterPro" id="IPR043504">
    <property type="entry name" value="Peptidase_S1_PA_chymotrypsin"/>
</dbReference>
<dbReference type="PROSITE" id="PS50024">
    <property type="entry name" value="SEA"/>
    <property type="match status" value="1"/>
</dbReference>
<dbReference type="PROSITE" id="PS00134">
    <property type="entry name" value="TRYPSIN_HIS"/>
    <property type="match status" value="1"/>
</dbReference>
<organism evidence="18 19">
    <name type="scientific">Clavelina lepadiformis</name>
    <name type="common">Light-bulb sea squirt</name>
    <name type="synonym">Ascidia lepadiformis</name>
    <dbReference type="NCBI Taxonomy" id="159417"/>
    <lineage>
        <taxon>Eukaryota</taxon>
        <taxon>Metazoa</taxon>
        <taxon>Chordata</taxon>
        <taxon>Tunicata</taxon>
        <taxon>Ascidiacea</taxon>
        <taxon>Aplousobranchia</taxon>
        <taxon>Clavelinidae</taxon>
        <taxon>Clavelina</taxon>
    </lineage>
</organism>
<dbReference type="SMART" id="SM00181">
    <property type="entry name" value="EGF"/>
    <property type="match status" value="2"/>
</dbReference>
<dbReference type="Gene3D" id="2.10.25.10">
    <property type="entry name" value="Laminin"/>
    <property type="match status" value="3"/>
</dbReference>
<dbReference type="InterPro" id="IPR001314">
    <property type="entry name" value="Peptidase_S1A"/>
</dbReference>
<protein>
    <submittedName>
        <fullName evidence="18">Uncharacterized protein</fullName>
    </submittedName>
</protein>
<dbReference type="PROSITE" id="PS00022">
    <property type="entry name" value="EGF_1"/>
    <property type="match status" value="1"/>
</dbReference>
<keyword evidence="5 10" id="KW-0720">Serine protease</keyword>
<evidence type="ECO:0000256" key="9">
    <source>
        <dbReference type="PROSITE-ProRule" id="PRU00124"/>
    </source>
</evidence>
<dbReference type="InterPro" id="IPR000859">
    <property type="entry name" value="CUB_dom"/>
</dbReference>
<keyword evidence="4 10" id="KW-0645">Protease</keyword>
<evidence type="ECO:0000256" key="4">
    <source>
        <dbReference type="ARBA" id="ARBA00022670"/>
    </source>
</evidence>
<dbReference type="Pfam" id="PF14670">
    <property type="entry name" value="FXa_inhibition"/>
    <property type="match status" value="1"/>
</dbReference>
<dbReference type="Gene3D" id="2.60.40.4100">
    <property type="entry name" value="Zona pellucida, ZP-C domain"/>
    <property type="match status" value="1"/>
</dbReference>
<dbReference type="PROSITE" id="PS50068">
    <property type="entry name" value="LDLRA_2"/>
    <property type="match status" value="1"/>
</dbReference>
<keyword evidence="19" id="KW-1185">Reference proteome</keyword>
<dbReference type="PROSITE" id="PS01186">
    <property type="entry name" value="EGF_2"/>
    <property type="match status" value="1"/>
</dbReference>
<dbReference type="Gene3D" id="4.10.400.10">
    <property type="entry name" value="Low-density Lipoprotein Receptor"/>
    <property type="match status" value="1"/>
</dbReference>
<dbReference type="InterPro" id="IPR002919">
    <property type="entry name" value="TIL_dom"/>
</dbReference>
<dbReference type="Gene3D" id="2.40.10.10">
    <property type="entry name" value="Trypsin-like serine proteases"/>
    <property type="match status" value="1"/>
</dbReference>
<keyword evidence="11" id="KW-1133">Transmembrane helix</keyword>
<feature type="domain" description="Peptidase S1" evidence="16">
    <location>
        <begin position="206"/>
        <end position="449"/>
    </location>
</feature>
<evidence type="ECO:0000256" key="2">
    <source>
        <dbReference type="ARBA" id="ARBA00004613"/>
    </source>
</evidence>
<feature type="disulfide bond" evidence="9">
    <location>
        <begin position="154"/>
        <end position="172"/>
    </location>
</feature>
<dbReference type="PROSITE" id="PS50240">
    <property type="entry name" value="TRYPSIN_DOM"/>
    <property type="match status" value="1"/>
</dbReference>
<feature type="domain" description="CUB" evidence="13">
    <location>
        <begin position="592"/>
        <end position="710"/>
    </location>
</feature>
<feature type="disulfide bond" evidence="8">
    <location>
        <begin position="1554"/>
        <end position="1571"/>
    </location>
</feature>
<dbReference type="CDD" id="cd19941">
    <property type="entry name" value="TIL"/>
    <property type="match status" value="1"/>
</dbReference>
<evidence type="ECO:0000259" key="15">
    <source>
        <dbReference type="PROSITE" id="PS50026"/>
    </source>
</evidence>
<dbReference type="InterPro" id="IPR036084">
    <property type="entry name" value="Ser_inhib-like_sf"/>
</dbReference>
<dbReference type="InterPro" id="IPR002172">
    <property type="entry name" value="LDrepeatLR_classA_rpt"/>
</dbReference>
<dbReference type="InterPro" id="IPR000742">
    <property type="entry name" value="EGF"/>
</dbReference>
<dbReference type="InterPro" id="IPR033116">
    <property type="entry name" value="TRYPSIN_SER"/>
</dbReference>
<evidence type="ECO:0000259" key="17">
    <source>
        <dbReference type="PROSITE" id="PS51034"/>
    </source>
</evidence>
<dbReference type="InterPro" id="IPR000082">
    <property type="entry name" value="SEA_dom"/>
</dbReference>
<accession>A0ABP0GSA7</accession>
<dbReference type="PROSITE" id="PS01209">
    <property type="entry name" value="LDLRA_1"/>
    <property type="match status" value="1"/>
</dbReference>
<dbReference type="PANTHER" id="PTHR24252">
    <property type="entry name" value="ACROSIN-RELATED"/>
    <property type="match status" value="1"/>
</dbReference>
<dbReference type="InterPro" id="IPR001507">
    <property type="entry name" value="ZP_dom"/>
</dbReference>
<name>A0ABP0GSA7_CLALP</name>
<comment type="subcellular location">
    <subcellularLocation>
        <location evidence="1">Membrane</location>
        <topology evidence="1">Single-pass type II membrane protein</topology>
    </subcellularLocation>
    <subcellularLocation>
        <location evidence="2">Secreted</location>
    </subcellularLocation>
</comment>
<dbReference type="Pfam" id="PF01826">
    <property type="entry name" value="TIL"/>
    <property type="match status" value="1"/>
</dbReference>
<dbReference type="PANTHER" id="PTHR24252:SF7">
    <property type="entry name" value="HYALIN"/>
    <property type="match status" value="1"/>
</dbReference>
<feature type="domain" description="ZP" evidence="17">
    <location>
        <begin position="1871"/>
        <end position="2144"/>
    </location>
</feature>
<feature type="signal peptide" evidence="12">
    <location>
        <begin position="1"/>
        <end position="22"/>
    </location>
</feature>
<dbReference type="PROSITE" id="PS50026">
    <property type="entry name" value="EGF_3"/>
    <property type="match status" value="1"/>
</dbReference>
<feature type="domain" description="CUB" evidence="13">
    <location>
        <begin position="29"/>
        <end position="144"/>
    </location>
</feature>
<evidence type="ECO:0000256" key="7">
    <source>
        <dbReference type="ARBA" id="ARBA00023157"/>
    </source>
</evidence>
<dbReference type="EMBL" id="CAWYQH010000141">
    <property type="protein sequence ID" value="CAK8694482.1"/>
    <property type="molecule type" value="Genomic_DNA"/>
</dbReference>
<dbReference type="CDD" id="cd00112">
    <property type="entry name" value="LDLa"/>
    <property type="match status" value="1"/>
</dbReference>
<dbReference type="SMART" id="SM00042">
    <property type="entry name" value="CUB"/>
    <property type="match status" value="3"/>
</dbReference>
<dbReference type="SMART" id="SM00020">
    <property type="entry name" value="Tryp_SPc"/>
    <property type="match status" value="1"/>
</dbReference>
<keyword evidence="7 8" id="KW-1015">Disulfide bond</keyword>
<comment type="caution">
    <text evidence="8">Lacks conserved residue(s) required for the propagation of feature annotation.</text>
</comment>
<dbReference type="PRINTS" id="PR00722">
    <property type="entry name" value="CHYMOTRYPSIN"/>
</dbReference>
<keyword evidence="11" id="KW-0472">Membrane</keyword>
<dbReference type="Pfam" id="PF00089">
    <property type="entry name" value="Trypsin"/>
    <property type="match status" value="1"/>
</dbReference>
<dbReference type="Pfam" id="PF00100">
    <property type="entry name" value="Zona_pellucida"/>
    <property type="match status" value="1"/>
</dbReference>
<keyword evidence="10" id="KW-0378">Hydrolase</keyword>
<evidence type="ECO:0000256" key="3">
    <source>
        <dbReference type="ARBA" id="ARBA00022525"/>
    </source>
</evidence>